<comment type="catalytic activity">
    <reaction evidence="12">
        <text>1D-myo-inositol 1,4-bisphosphate + H2O = 1D-myo-inositol 4-phosphate + phosphate</text>
        <dbReference type="Rhea" id="RHEA:15553"/>
        <dbReference type="ChEBI" id="CHEBI:15377"/>
        <dbReference type="ChEBI" id="CHEBI:43474"/>
        <dbReference type="ChEBI" id="CHEBI:58282"/>
        <dbReference type="ChEBI" id="CHEBI:58469"/>
        <dbReference type="EC" id="3.1.3.57"/>
    </reaction>
    <physiologicalReaction direction="left-to-right" evidence="12">
        <dbReference type="Rhea" id="RHEA:15554"/>
    </physiologicalReaction>
</comment>
<dbReference type="Pfam" id="PF00459">
    <property type="entry name" value="Inositol_P"/>
    <property type="match status" value="1"/>
</dbReference>
<keyword evidence="19" id="KW-0812">Transmembrane</keyword>
<dbReference type="PROSITE" id="PS00630">
    <property type="entry name" value="IMP_2"/>
    <property type="match status" value="1"/>
</dbReference>
<evidence type="ECO:0000313" key="21">
    <source>
        <dbReference type="EMBL" id="RXM28771.1"/>
    </source>
</evidence>
<keyword evidence="6" id="KW-0378">Hydrolase</keyword>
<dbReference type="PANTHER" id="PTHR43028:SF5">
    <property type="entry name" value="3'(2'),5'-BISPHOSPHATE NUCLEOTIDASE 1"/>
    <property type="match status" value="1"/>
</dbReference>
<evidence type="ECO:0000256" key="13">
    <source>
        <dbReference type="ARBA" id="ARBA00044479"/>
    </source>
</evidence>
<comment type="catalytic activity">
    <reaction evidence="11">
        <text>adenosine 2',5'-bisphosphate + H2O = AMP + phosphate</text>
        <dbReference type="Rhea" id="RHEA:77643"/>
        <dbReference type="ChEBI" id="CHEBI:15377"/>
        <dbReference type="ChEBI" id="CHEBI:43474"/>
        <dbReference type="ChEBI" id="CHEBI:194156"/>
        <dbReference type="ChEBI" id="CHEBI:456215"/>
        <dbReference type="EC" id="3.1.3.7"/>
    </reaction>
    <physiologicalReaction direction="left-to-right" evidence="11">
        <dbReference type="Rhea" id="RHEA:77644"/>
    </physiologicalReaction>
</comment>
<evidence type="ECO:0000256" key="3">
    <source>
        <dbReference type="ARBA" id="ARBA00012633"/>
    </source>
</evidence>
<name>A0A444U0S6_ACIRT</name>
<dbReference type="Gene3D" id="3.40.50.10140">
    <property type="entry name" value="Toll/interleukin-1 receptor homology (TIR) domain"/>
    <property type="match status" value="1"/>
</dbReference>
<keyword evidence="7 18" id="KW-0460">Magnesium</keyword>
<dbReference type="GO" id="GO:0046872">
    <property type="term" value="F:metal ion binding"/>
    <property type="evidence" value="ECO:0007669"/>
    <property type="project" value="UniProtKB-KW"/>
</dbReference>
<dbReference type="InterPro" id="IPR000157">
    <property type="entry name" value="TIR_dom"/>
</dbReference>
<accession>A0A444U0S6</accession>
<feature type="transmembrane region" description="Helical" evidence="19">
    <location>
        <begin position="280"/>
        <end position="303"/>
    </location>
</feature>
<comment type="caution">
    <text evidence="21">The sequence shown here is derived from an EMBL/GenBank/DDBJ whole genome shotgun (WGS) entry which is preliminary data.</text>
</comment>
<dbReference type="Pfam" id="PF13676">
    <property type="entry name" value="TIR_2"/>
    <property type="match status" value="1"/>
</dbReference>
<feature type="transmembrane region" description="Helical" evidence="19">
    <location>
        <begin position="245"/>
        <end position="268"/>
    </location>
</feature>
<comment type="catalytic activity">
    <reaction evidence="10">
        <text>1D-myo-inositol 1,3,4-trisphosphate + H2O = 1D-myo-inositol 3,4-bisphosphate + phosphate</text>
        <dbReference type="Rhea" id="RHEA:70319"/>
        <dbReference type="ChEBI" id="CHEBI:15377"/>
        <dbReference type="ChEBI" id="CHEBI:43474"/>
        <dbReference type="ChEBI" id="CHEBI:58414"/>
        <dbReference type="ChEBI" id="CHEBI:83241"/>
    </reaction>
    <physiologicalReaction direction="left-to-right" evidence="10">
        <dbReference type="Rhea" id="RHEA:70320"/>
    </physiologicalReaction>
</comment>
<evidence type="ECO:0000256" key="10">
    <source>
        <dbReference type="ARBA" id="ARBA00044465"/>
    </source>
</evidence>
<keyword evidence="5 18" id="KW-0479">Metal-binding</keyword>
<dbReference type="GO" id="GO:0008441">
    <property type="term" value="F:3'(2'),5'-bisphosphate nucleotidase activity"/>
    <property type="evidence" value="ECO:0007669"/>
    <property type="project" value="UniProtKB-EC"/>
</dbReference>
<dbReference type="Gene3D" id="3.30.540.10">
    <property type="entry name" value="Fructose-1,6-Bisphosphatase, subunit A, domain 1"/>
    <property type="match status" value="1"/>
</dbReference>
<comment type="catalytic activity">
    <reaction evidence="13">
        <text>adenosine 3',5'-bisphosphate + H2O = AMP + phosphate</text>
        <dbReference type="Rhea" id="RHEA:10040"/>
        <dbReference type="ChEBI" id="CHEBI:15377"/>
        <dbReference type="ChEBI" id="CHEBI:43474"/>
        <dbReference type="ChEBI" id="CHEBI:58343"/>
        <dbReference type="ChEBI" id="CHEBI:456215"/>
        <dbReference type="EC" id="3.1.3.7"/>
    </reaction>
    <physiologicalReaction direction="left-to-right" evidence="13">
        <dbReference type="Rhea" id="RHEA:10041"/>
    </physiologicalReaction>
</comment>
<dbReference type="GO" id="GO:0004441">
    <property type="term" value="F:inositol-1,4-bisphosphate 1-phosphatase activity"/>
    <property type="evidence" value="ECO:0007669"/>
    <property type="project" value="UniProtKB-EC"/>
</dbReference>
<reference evidence="21 22" key="1">
    <citation type="submission" date="2019-01" db="EMBL/GenBank/DDBJ databases">
        <title>Draft Genome and Complete Hox-Cluster Characterization of the Sterlet Sturgeon (Acipenser ruthenus).</title>
        <authorList>
            <person name="Wei Q."/>
        </authorList>
    </citation>
    <scope>NUCLEOTIDE SEQUENCE [LARGE SCALE GENOMIC DNA]</scope>
    <source>
        <strain evidence="21">WHYD16114868_AA</strain>
        <tissue evidence="21">Blood</tissue>
    </source>
</reference>
<evidence type="ECO:0000256" key="12">
    <source>
        <dbReference type="ARBA" id="ARBA00044478"/>
    </source>
</evidence>
<comment type="similarity">
    <text evidence="2">Belongs to the inositol monophosphatase superfamily.</text>
</comment>
<dbReference type="SUPFAM" id="SSF52200">
    <property type="entry name" value="Toll/Interleukin receptor TIR domain"/>
    <property type="match status" value="1"/>
</dbReference>
<comment type="cofactor">
    <cofactor evidence="1 18">
        <name>Mg(2+)</name>
        <dbReference type="ChEBI" id="CHEBI:18420"/>
    </cofactor>
</comment>
<dbReference type="Gene3D" id="3.40.190.80">
    <property type="match status" value="1"/>
</dbReference>
<protein>
    <recommendedName>
        <fullName evidence="8">3'(2'),5'-bisphosphate nucleotidase 1</fullName>
        <ecNumber evidence="15">3.1.3.57</ecNumber>
        <ecNumber evidence="3">3.1.3.7</ecNumber>
    </recommendedName>
    <alternativeName>
        <fullName evidence="16">3'-phosphoadenosine 5'-phosphate phosphatase</fullName>
    </alternativeName>
    <alternativeName>
        <fullName evidence="9">Bisphosphate 3'-nucleotidase 1</fullName>
    </alternativeName>
    <alternativeName>
        <fullName evidence="17">Inositol-polyphosphate 1-phosphatase</fullName>
    </alternativeName>
</protein>
<dbReference type="PANTHER" id="PTHR43028">
    <property type="entry name" value="3'(2'),5'-BISPHOSPHATE NUCLEOTIDASE 1"/>
    <property type="match status" value="1"/>
</dbReference>
<feature type="domain" description="TIR" evidence="20">
    <location>
        <begin position="34"/>
        <end position="160"/>
    </location>
</feature>
<proteinExistence type="inferred from homology"/>
<evidence type="ECO:0000256" key="8">
    <source>
        <dbReference type="ARBA" id="ARBA00040342"/>
    </source>
</evidence>
<gene>
    <name evidence="21" type="ORF">EOD39_2507</name>
</gene>
<evidence type="ECO:0000259" key="20">
    <source>
        <dbReference type="PROSITE" id="PS50104"/>
    </source>
</evidence>
<dbReference type="InterPro" id="IPR000760">
    <property type="entry name" value="Inositol_monophosphatase-like"/>
</dbReference>
<dbReference type="SMART" id="SM00255">
    <property type="entry name" value="TIR"/>
    <property type="match status" value="1"/>
</dbReference>
<keyword evidence="4" id="KW-0452">Lithium</keyword>
<dbReference type="AlphaFoldDB" id="A0A444U0S6"/>
<evidence type="ECO:0000256" key="6">
    <source>
        <dbReference type="ARBA" id="ARBA00022801"/>
    </source>
</evidence>
<evidence type="ECO:0000256" key="5">
    <source>
        <dbReference type="ARBA" id="ARBA00022723"/>
    </source>
</evidence>
<evidence type="ECO:0000256" key="4">
    <source>
        <dbReference type="ARBA" id="ARBA00022671"/>
    </source>
</evidence>
<dbReference type="PROSITE" id="PS50104">
    <property type="entry name" value="TIR"/>
    <property type="match status" value="1"/>
</dbReference>
<dbReference type="Proteomes" id="UP000289886">
    <property type="component" value="Unassembled WGS sequence"/>
</dbReference>
<dbReference type="EMBL" id="SCEB01215581">
    <property type="protein sequence ID" value="RXM28771.1"/>
    <property type="molecule type" value="Genomic_DNA"/>
</dbReference>
<evidence type="ECO:0000256" key="2">
    <source>
        <dbReference type="ARBA" id="ARBA00009759"/>
    </source>
</evidence>
<feature type="binding site" evidence="18">
    <location>
        <position position="515"/>
    </location>
    <ligand>
        <name>Mg(2+)</name>
        <dbReference type="ChEBI" id="CHEBI:18420"/>
        <label>1</label>
        <note>catalytic</note>
    </ligand>
</feature>
<dbReference type="InterPro" id="IPR050725">
    <property type="entry name" value="CysQ/Inositol_MonoPase"/>
</dbReference>
<organism evidence="21 22">
    <name type="scientific">Acipenser ruthenus</name>
    <name type="common">Sterlet sturgeon</name>
    <dbReference type="NCBI Taxonomy" id="7906"/>
    <lineage>
        <taxon>Eukaryota</taxon>
        <taxon>Metazoa</taxon>
        <taxon>Chordata</taxon>
        <taxon>Craniata</taxon>
        <taxon>Vertebrata</taxon>
        <taxon>Euteleostomi</taxon>
        <taxon>Actinopterygii</taxon>
        <taxon>Chondrostei</taxon>
        <taxon>Acipenseriformes</taxon>
        <taxon>Acipenseridae</taxon>
        <taxon>Acipenser</taxon>
    </lineage>
</organism>
<evidence type="ECO:0000256" key="7">
    <source>
        <dbReference type="ARBA" id="ARBA00022842"/>
    </source>
</evidence>
<sequence>MASQDQRQPLVSEGCEGEDSSCEALVAPVLRGGESCHVFISYSSADSSWAHSFIDRLESSRPGLRTCFHQRDFVPGRTVLENMSDCIQGSQKVLLVLSKDFLQSRWCLLEANLSLFRDCIERKPVLPVLLEPCAVPMHLSHLTYLEAWDPNFFSKVLKVLYTPNCHLSSSTVVPFQPPSVYNGKVLLTMSSVDQEDIPTWKTGEFSDLDIPDHLRMVIEDSENYKKAIRMINSVPPPTFCFKNPWVRGGLILLVISLQVPVLLLFVMASVNTHIPVECSFIIIFLMIIWCFMVFILAVNTAYWGKEKGKENLIVMKRRAGEANALLLHEKLLIGCESRTKLHFVYLSLEGCQATFMETFRGSTPPGEKMLHTALLYFSSGYACCVARKHFPFPLPVGTSPGHLVGRLLDHVTVLIGIAYDGKAIAGVINQPFHNYELGPSASLGRTLWGILGVGSFGFELREVADGRRIVTTTRSHSNQLVTECVNAMEPHQIIQLIEGKASAYVFASPGCKKWDTCAPEAILHAVGGKLTDMHGKPYRYHKDVKHMNSAGVLATLRDFEFYASRVPEAVKQALKSD</sequence>
<dbReference type="EC" id="3.1.3.7" evidence="3"/>
<dbReference type="EC" id="3.1.3.57" evidence="15"/>
<keyword evidence="22" id="KW-1185">Reference proteome</keyword>
<evidence type="ECO:0000256" key="14">
    <source>
        <dbReference type="ARBA" id="ARBA00044484"/>
    </source>
</evidence>
<dbReference type="GO" id="GO:0046854">
    <property type="term" value="P:phosphatidylinositol phosphate biosynthetic process"/>
    <property type="evidence" value="ECO:0007669"/>
    <property type="project" value="InterPro"/>
</dbReference>
<evidence type="ECO:0000256" key="16">
    <source>
        <dbReference type="ARBA" id="ARBA00044544"/>
    </source>
</evidence>
<evidence type="ECO:0000256" key="15">
    <source>
        <dbReference type="ARBA" id="ARBA00044519"/>
    </source>
</evidence>
<evidence type="ECO:0000256" key="18">
    <source>
        <dbReference type="PIRSR" id="PIRSR600760-2"/>
    </source>
</evidence>
<evidence type="ECO:0000256" key="17">
    <source>
        <dbReference type="ARBA" id="ARBA00044554"/>
    </source>
</evidence>
<dbReference type="SUPFAM" id="SSF56655">
    <property type="entry name" value="Carbohydrate phosphatase"/>
    <property type="match status" value="1"/>
</dbReference>
<keyword evidence="19" id="KW-1133">Transmembrane helix</keyword>
<evidence type="ECO:0000256" key="9">
    <source>
        <dbReference type="ARBA" id="ARBA00041815"/>
    </source>
</evidence>
<dbReference type="GO" id="GO:0007165">
    <property type="term" value="P:signal transduction"/>
    <property type="evidence" value="ECO:0007669"/>
    <property type="project" value="InterPro"/>
</dbReference>
<evidence type="ECO:0000256" key="11">
    <source>
        <dbReference type="ARBA" id="ARBA00044466"/>
    </source>
</evidence>
<keyword evidence="19" id="KW-0472">Membrane</keyword>
<comment type="catalytic activity">
    <reaction evidence="14">
        <text>3'-phosphoadenylyl sulfate + H2O = adenosine 5'-phosphosulfate + phosphate</text>
        <dbReference type="Rhea" id="RHEA:77639"/>
        <dbReference type="ChEBI" id="CHEBI:15377"/>
        <dbReference type="ChEBI" id="CHEBI:43474"/>
        <dbReference type="ChEBI" id="CHEBI:58243"/>
        <dbReference type="ChEBI" id="CHEBI:58339"/>
        <dbReference type="EC" id="3.1.3.7"/>
    </reaction>
    <physiologicalReaction direction="left-to-right" evidence="14">
        <dbReference type="Rhea" id="RHEA:77640"/>
    </physiologicalReaction>
</comment>
<dbReference type="InterPro" id="IPR020550">
    <property type="entry name" value="Inositol_monophosphatase_CS"/>
</dbReference>
<evidence type="ECO:0000256" key="19">
    <source>
        <dbReference type="SAM" id="Phobius"/>
    </source>
</evidence>
<evidence type="ECO:0000313" key="22">
    <source>
        <dbReference type="Proteomes" id="UP000289886"/>
    </source>
</evidence>
<dbReference type="FunFam" id="3.40.190.80:FF:000006">
    <property type="entry name" value="Bisphosphate nucleotidase 1"/>
    <property type="match status" value="1"/>
</dbReference>
<evidence type="ECO:0000256" key="1">
    <source>
        <dbReference type="ARBA" id="ARBA00001946"/>
    </source>
</evidence>
<dbReference type="InterPro" id="IPR035897">
    <property type="entry name" value="Toll_tir_struct_dom_sf"/>
</dbReference>